<name>A0A1M5PQT2_9FIRM</name>
<feature type="domain" description="HD" evidence="1">
    <location>
        <begin position="39"/>
        <end position="143"/>
    </location>
</feature>
<evidence type="ECO:0000259" key="1">
    <source>
        <dbReference type="Pfam" id="PF01966"/>
    </source>
</evidence>
<dbReference type="Proteomes" id="UP000184032">
    <property type="component" value="Unassembled WGS sequence"/>
</dbReference>
<dbReference type="SUPFAM" id="SSF109604">
    <property type="entry name" value="HD-domain/PDEase-like"/>
    <property type="match status" value="1"/>
</dbReference>
<dbReference type="STRING" id="1120995.SAMN02745245_00433"/>
<proteinExistence type="predicted"/>
<dbReference type="InterPro" id="IPR006674">
    <property type="entry name" value="HD_domain"/>
</dbReference>
<keyword evidence="3" id="KW-1185">Reference proteome</keyword>
<gene>
    <name evidence="2" type="ORF">SAMN02745245_00433</name>
</gene>
<dbReference type="AlphaFoldDB" id="A0A1M5PQT2"/>
<evidence type="ECO:0000313" key="2">
    <source>
        <dbReference type="EMBL" id="SHH04195.1"/>
    </source>
</evidence>
<sequence length="175" mass="20042">MEKSDSYKVLIEEEVDALKYNSRFMDTKKYMQHGDTSIYEHSISVALLSCNIAETLNIKVNYKNMIRGALLHDYFLYDWHDKNNGVSLHGFTHPKAAWKNASRDFNLNKTEENIILRHMFPLVPLPPKYAESWIVCIADKISAASETVAPVKHSFKSSISFCNKLIMLAKNLVVS</sequence>
<accession>A0A1M5PQT2</accession>
<protein>
    <recommendedName>
        <fullName evidence="1">HD domain-containing protein</fullName>
    </recommendedName>
</protein>
<dbReference type="RefSeq" id="WP_073183273.1">
    <property type="nucleotide sequence ID" value="NZ_FQXI01000001.1"/>
</dbReference>
<organism evidence="2 3">
    <name type="scientific">Anaerosphaera aminiphila DSM 21120</name>
    <dbReference type="NCBI Taxonomy" id="1120995"/>
    <lineage>
        <taxon>Bacteria</taxon>
        <taxon>Bacillati</taxon>
        <taxon>Bacillota</taxon>
        <taxon>Tissierellia</taxon>
        <taxon>Tissierellales</taxon>
        <taxon>Peptoniphilaceae</taxon>
        <taxon>Anaerosphaera</taxon>
    </lineage>
</organism>
<dbReference type="CDD" id="cd00077">
    <property type="entry name" value="HDc"/>
    <property type="match status" value="1"/>
</dbReference>
<reference evidence="2 3" key="1">
    <citation type="submission" date="2016-11" db="EMBL/GenBank/DDBJ databases">
        <authorList>
            <person name="Jaros S."/>
            <person name="Januszkiewicz K."/>
            <person name="Wedrychowicz H."/>
        </authorList>
    </citation>
    <scope>NUCLEOTIDE SEQUENCE [LARGE SCALE GENOMIC DNA]</scope>
    <source>
        <strain evidence="2 3">DSM 21120</strain>
    </source>
</reference>
<dbReference type="EMBL" id="FQXI01000001">
    <property type="protein sequence ID" value="SHH04195.1"/>
    <property type="molecule type" value="Genomic_DNA"/>
</dbReference>
<evidence type="ECO:0000313" key="3">
    <source>
        <dbReference type="Proteomes" id="UP000184032"/>
    </source>
</evidence>
<dbReference type="OrthoDB" id="360187at2"/>
<dbReference type="Gene3D" id="1.10.3210.10">
    <property type="entry name" value="Hypothetical protein af1432"/>
    <property type="match status" value="1"/>
</dbReference>
<dbReference type="InterPro" id="IPR003607">
    <property type="entry name" value="HD/PDEase_dom"/>
</dbReference>
<dbReference type="Pfam" id="PF01966">
    <property type="entry name" value="HD"/>
    <property type="match status" value="1"/>
</dbReference>